<dbReference type="SUPFAM" id="SSF56300">
    <property type="entry name" value="Metallo-dependent phosphatases"/>
    <property type="match status" value="1"/>
</dbReference>
<reference evidence="2 3" key="2">
    <citation type="journal article" date="1996" name="DNA Res.">
        <title>Sequence analysis of the genome of the unicellular cyanobacterium Synechocystis sp. strain PCC6803. II. Sequence determination of the entire genome and assignment of potential protein-coding regions.</title>
        <authorList>
            <person name="Kaneko T."/>
            <person name="Sato S."/>
            <person name="Kotani H."/>
            <person name="Tanaka A."/>
            <person name="Asamizu E."/>
            <person name="Nakamura Y."/>
            <person name="Miyajima N."/>
            <person name="Hirosawa M."/>
            <person name="Sugiura M."/>
            <person name="Sasamoto S."/>
            <person name="Kimura T."/>
            <person name="Hosouchi T."/>
            <person name="Matsuno A."/>
            <person name="Muraki A."/>
            <person name="Nakazaki N."/>
            <person name="Naruo K."/>
            <person name="Okumura S."/>
            <person name="Shimpo S."/>
            <person name="Takeuchi C."/>
            <person name="Wada T."/>
            <person name="Watanabe A."/>
            <person name="Yamada M."/>
            <person name="Yasuda M."/>
            <person name="Tabata S."/>
        </authorList>
    </citation>
    <scope>NUCLEOTIDE SEQUENCE [LARGE SCALE GENOMIC DNA]</scope>
    <source>
        <strain evidence="3">ATCC 27184 / PCC 6803 / Kazusa</strain>
    </source>
</reference>
<dbReference type="EnsemblBacteria" id="BAA10381">
    <property type="protein sequence ID" value="BAA10381"/>
    <property type="gene ID" value="BAA10381"/>
</dbReference>
<dbReference type="InParanoid" id="Q55739"/>
<name>Q55739_SYNY3</name>
<dbReference type="PIR" id="S76535">
    <property type="entry name" value="S76535"/>
</dbReference>
<dbReference type="CDD" id="cd07397">
    <property type="entry name" value="MPP_NostocDevT-like"/>
    <property type="match status" value="1"/>
</dbReference>
<evidence type="ECO:0000313" key="2">
    <source>
        <dbReference type="EMBL" id="BAA10381.1"/>
    </source>
</evidence>
<protein>
    <submittedName>
        <fullName evidence="2">Slr0418 protein</fullName>
    </submittedName>
</protein>
<dbReference type="STRING" id="1148.gene:10499882"/>
<keyword evidence="3" id="KW-1185">Reference proteome</keyword>
<dbReference type="PhylomeDB" id="Q55739"/>
<dbReference type="GO" id="GO:0016787">
    <property type="term" value="F:hydrolase activity"/>
    <property type="evidence" value="ECO:0007669"/>
    <property type="project" value="InterPro"/>
</dbReference>
<dbReference type="PANTHER" id="PTHR35769">
    <property type="entry name" value="CALCINEURIN-LIKE METALLO-PHOSPHOESTERASE SUPERFAMILY PROTEIN"/>
    <property type="match status" value="1"/>
</dbReference>
<dbReference type="AlphaFoldDB" id="Q55739"/>
<accession>Q55739</accession>
<dbReference type="KEGG" id="syn:slr0418"/>
<reference evidence="2 3" key="1">
    <citation type="journal article" date="1995" name="DNA Res.">
        <title>Sequence analysis of the genome of the unicellular cyanobacterium Synechocystis sp. strain PCC6803. I. Sequence features in the 1 Mb region from map positions 64% to 92% of the genome.</title>
        <authorList>
            <person name="Kaneko T."/>
            <person name="Tanaka A."/>
            <person name="Sato S."/>
            <person name="Kotani H."/>
            <person name="Sazuka T."/>
            <person name="Miyajima N."/>
            <person name="Sugiura M."/>
            <person name="Tabata S."/>
        </authorList>
    </citation>
    <scope>NUCLEOTIDE SEQUENCE [LARGE SCALE GENOMIC DNA]</scope>
    <source>
        <strain evidence="3">ATCC 27184 / PCC 6803 / Kazusa</strain>
    </source>
</reference>
<dbReference type="eggNOG" id="COG1409">
    <property type="taxonomic scope" value="Bacteria"/>
</dbReference>
<dbReference type="Gene3D" id="3.60.21.10">
    <property type="match status" value="1"/>
</dbReference>
<feature type="domain" description="Calcineurin-like phosphoesterase" evidence="1">
    <location>
        <begin position="10"/>
        <end position="224"/>
    </location>
</feature>
<dbReference type="NCBIfam" id="TIGR04168">
    <property type="entry name" value="TIGR04168 family protein"/>
    <property type="match status" value="1"/>
</dbReference>
<dbReference type="Proteomes" id="UP000001425">
    <property type="component" value="Chromosome"/>
</dbReference>
<evidence type="ECO:0000313" key="3">
    <source>
        <dbReference type="Proteomes" id="UP000001425"/>
    </source>
</evidence>
<dbReference type="PANTHER" id="PTHR35769:SF2">
    <property type="entry name" value="CALCINEURIN-LIKE METALLO-PHOSPHOESTERASE SUPERFAMILY PROTEIN"/>
    <property type="match status" value="1"/>
</dbReference>
<gene>
    <name evidence="2" type="ordered locus">slr0418</name>
</gene>
<dbReference type="EMBL" id="BA000022">
    <property type="protein sequence ID" value="BAA10381.1"/>
    <property type="molecule type" value="Genomic_DNA"/>
</dbReference>
<organism evidence="2 3">
    <name type="scientific">Synechocystis sp. (strain ATCC 27184 / PCC 6803 / Kazusa)</name>
    <dbReference type="NCBI Taxonomy" id="1111708"/>
    <lineage>
        <taxon>Bacteria</taxon>
        <taxon>Bacillati</taxon>
        <taxon>Cyanobacteriota</taxon>
        <taxon>Cyanophyceae</taxon>
        <taxon>Synechococcales</taxon>
        <taxon>Merismopediaceae</taxon>
        <taxon>Synechocystis</taxon>
    </lineage>
</organism>
<dbReference type="InterPro" id="IPR029052">
    <property type="entry name" value="Metallo-depent_PP-like"/>
</dbReference>
<dbReference type="Pfam" id="PF00149">
    <property type="entry name" value="Metallophos"/>
    <property type="match status" value="1"/>
</dbReference>
<dbReference type="PaxDb" id="1148-1001650"/>
<dbReference type="IntAct" id="Q55739">
    <property type="interactions" value="1"/>
</dbReference>
<dbReference type="InterPro" id="IPR004843">
    <property type="entry name" value="Calcineurin-like_PHP"/>
</dbReference>
<dbReference type="InterPro" id="IPR027629">
    <property type="entry name" value="DevT-like"/>
</dbReference>
<sequence>MAPQPTATTTLAVVGDIHEQWELADHQALQAIGVDLALFVGDFGNESLPVVSLIASLPIPKATVFGNHDAWFTASDWGRKKCPYDRQKEDRVKAQQELLGLADVSYGRRDFQQFSLSVVGGRPFTWGGNEWKNKQFMRERYGMESFAQSQTHIAATALASPHETLIFLAHNGPTGLGNHAESICGRDWNPIGGDFGDPDLAWAIASVREQGKQVPLVTFGHMHHRLRHRQDRLRERVYVDHQGTVYLNAACVPRIQTEKDGLPAARNFSLVTLVNGTVEKITLVWLRNNGEIISQETLWISAH</sequence>
<evidence type="ECO:0000259" key="1">
    <source>
        <dbReference type="Pfam" id="PF00149"/>
    </source>
</evidence>
<proteinExistence type="predicted"/>